<reference evidence="2 3" key="1">
    <citation type="journal article" date="2012" name="Front. Microbiol.">
        <title>Complete genome of Ignavibacterium album, a metabolically versatile, flagellated, facultative anaerobe from the phylum Chlorobi.</title>
        <authorList>
            <person name="Liu Z."/>
            <person name="Frigaard N.-U."/>
            <person name="Vogl K."/>
            <person name="Iino T."/>
            <person name="Ohkuma M."/>
            <person name="Overmann J."/>
            <person name="Bryant D.A."/>
        </authorList>
    </citation>
    <scope>NUCLEOTIDE SEQUENCE [LARGE SCALE GENOMIC DNA]</scope>
    <source>
        <strain evidence="3">DSM 19864 / JCM 16511 / NBRC 101810 / Mat9-16</strain>
    </source>
</reference>
<name>I0APH7_IGNAJ</name>
<gene>
    <name evidence="2" type="ordered locus">IALB_3181</name>
</gene>
<feature type="transmembrane region" description="Helical" evidence="1">
    <location>
        <begin position="37"/>
        <end position="59"/>
    </location>
</feature>
<evidence type="ECO:0000256" key="1">
    <source>
        <dbReference type="SAM" id="Phobius"/>
    </source>
</evidence>
<dbReference type="EMBL" id="CP003418">
    <property type="protein sequence ID" value="AFH50884.1"/>
    <property type="molecule type" value="Genomic_DNA"/>
</dbReference>
<proteinExistence type="predicted"/>
<organism evidence="2 3">
    <name type="scientific">Ignavibacterium album (strain DSM 19864 / JCM 16511 / NBRC 101810 / Mat9-16)</name>
    <dbReference type="NCBI Taxonomy" id="945713"/>
    <lineage>
        <taxon>Bacteria</taxon>
        <taxon>Pseudomonadati</taxon>
        <taxon>Ignavibacteriota</taxon>
        <taxon>Ignavibacteria</taxon>
        <taxon>Ignavibacteriales</taxon>
        <taxon>Ignavibacteriaceae</taxon>
        <taxon>Ignavibacterium</taxon>
    </lineage>
</organism>
<dbReference type="AlphaFoldDB" id="I0APH7"/>
<accession>I0APH7</accession>
<evidence type="ECO:0000313" key="2">
    <source>
        <dbReference type="EMBL" id="AFH50884.1"/>
    </source>
</evidence>
<dbReference type="STRING" id="945713.IALB_3181"/>
<keyword evidence="1" id="KW-0472">Membrane</keyword>
<sequence>MKKTIRLSEKPDKEKKNFSDTDKTVLKLQRQEKIMTIAIYSLLIITTISIMLIIFILLLKG</sequence>
<keyword evidence="1" id="KW-0812">Transmembrane</keyword>
<evidence type="ECO:0000313" key="3">
    <source>
        <dbReference type="Proteomes" id="UP000007394"/>
    </source>
</evidence>
<protein>
    <submittedName>
        <fullName evidence="2">Uncharacterized protein</fullName>
    </submittedName>
</protein>
<dbReference type="Proteomes" id="UP000007394">
    <property type="component" value="Chromosome"/>
</dbReference>
<keyword evidence="1" id="KW-1133">Transmembrane helix</keyword>
<dbReference type="HOGENOM" id="CLU_2916369_0_0_10"/>
<keyword evidence="3" id="KW-1185">Reference proteome</keyword>
<dbReference type="RefSeq" id="WP_014562019.1">
    <property type="nucleotide sequence ID" value="NC_017464.1"/>
</dbReference>
<dbReference type="KEGG" id="ial:IALB_3181"/>